<keyword evidence="8" id="KW-1185">Reference proteome</keyword>
<keyword evidence="2" id="KW-0472">Membrane</keyword>
<evidence type="ECO:0000256" key="2">
    <source>
        <dbReference type="ARBA" id="ARBA00022519"/>
    </source>
</evidence>
<dbReference type="GO" id="GO:0016887">
    <property type="term" value="F:ATP hydrolysis activity"/>
    <property type="evidence" value="ECO:0007669"/>
    <property type="project" value="InterPro"/>
</dbReference>
<dbReference type="InterPro" id="IPR003439">
    <property type="entry name" value="ABC_transporter-like_ATP-bd"/>
</dbReference>
<evidence type="ECO:0000259" key="6">
    <source>
        <dbReference type="PROSITE" id="PS50893"/>
    </source>
</evidence>
<dbReference type="PANTHER" id="PTHR24220">
    <property type="entry name" value="IMPORT ATP-BINDING PROTEIN"/>
    <property type="match status" value="1"/>
</dbReference>
<comment type="similarity">
    <text evidence="5">Belongs to the ABC transporter superfamily. Macrolide exporter (TC 3.A.1.122) family.</text>
</comment>
<dbReference type="EMBL" id="QQNB01000002">
    <property type="protein sequence ID" value="RDE05406.1"/>
    <property type="molecule type" value="Genomic_DNA"/>
</dbReference>
<evidence type="ECO:0000256" key="5">
    <source>
        <dbReference type="ARBA" id="ARBA00038388"/>
    </source>
</evidence>
<dbReference type="CDD" id="cd03255">
    <property type="entry name" value="ABC_MJ0796_LolCDE_FtsE"/>
    <property type="match status" value="1"/>
</dbReference>
<dbReference type="OrthoDB" id="7202172at2"/>
<reference evidence="7 8" key="1">
    <citation type="submission" date="2018-07" db="EMBL/GenBank/DDBJ databases">
        <title>a novel species of Sphingomonas isolated from the rhizosphere soil of Araceae plant.</title>
        <authorList>
            <person name="Zhiyong W."/>
            <person name="Qinglan Z."/>
            <person name="Zhiwei F."/>
            <person name="Ding X."/>
            <person name="Gejiao W."/>
            <person name="Shixue Z."/>
        </authorList>
    </citation>
    <scope>NUCLEOTIDE SEQUENCE [LARGE SCALE GENOMIC DNA]</scope>
    <source>
        <strain evidence="7 8">WZY 27</strain>
    </source>
</reference>
<keyword evidence="2" id="KW-1003">Cell membrane</keyword>
<keyword evidence="3" id="KW-0547">Nucleotide-binding</keyword>
<dbReference type="RefSeq" id="WP_114687477.1">
    <property type="nucleotide sequence ID" value="NZ_QQNB01000002.1"/>
</dbReference>
<dbReference type="GO" id="GO:0089705">
    <property type="term" value="P:protein localization to outer membrane"/>
    <property type="evidence" value="ECO:0007669"/>
    <property type="project" value="TreeGrafter"/>
</dbReference>
<dbReference type="GO" id="GO:0005886">
    <property type="term" value="C:plasma membrane"/>
    <property type="evidence" value="ECO:0007669"/>
    <property type="project" value="TreeGrafter"/>
</dbReference>
<keyword evidence="4 7" id="KW-0067">ATP-binding</keyword>
<dbReference type="InterPro" id="IPR017911">
    <property type="entry name" value="MacB-like_ATP-bd"/>
</dbReference>
<dbReference type="FunFam" id="3.40.50.300:FF:000032">
    <property type="entry name" value="Export ABC transporter ATP-binding protein"/>
    <property type="match status" value="1"/>
</dbReference>
<dbReference type="GO" id="GO:0022857">
    <property type="term" value="F:transmembrane transporter activity"/>
    <property type="evidence" value="ECO:0007669"/>
    <property type="project" value="TreeGrafter"/>
</dbReference>
<dbReference type="Gene3D" id="3.40.50.300">
    <property type="entry name" value="P-loop containing nucleotide triphosphate hydrolases"/>
    <property type="match status" value="1"/>
</dbReference>
<keyword evidence="1" id="KW-0813">Transport</keyword>
<evidence type="ECO:0000256" key="3">
    <source>
        <dbReference type="ARBA" id="ARBA00022741"/>
    </source>
</evidence>
<evidence type="ECO:0000256" key="1">
    <source>
        <dbReference type="ARBA" id="ARBA00022448"/>
    </source>
</evidence>
<dbReference type="Pfam" id="PF00005">
    <property type="entry name" value="ABC_tran"/>
    <property type="match status" value="1"/>
</dbReference>
<dbReference type="Proteomes" id="UP000253918">
    <property type="component" value="Unassembled WGS sequence"/>
</dbReference>
<dbReference type="PROSITE" id="PS50893">
    <property type="entry name" value="ABC_TRANSPORTER_2"/>
    <property type="match status" value="1"/>
</dbReference>
<accession>A0A369VSM7</accession>
<dbReference type="GO" id="GO:0044874">
    <property type="term" value="P:lipoprotein localization to outer membrane"/>
    <property type="evidence" value="ECO:0007669"/>
    <property type="project" value="TreeGrafter"/>
</dbReference>
<name>A0A369VSM7_9SPHN</name>
<evidence type="ECO:0000313" key="7">
    <source>
        <dbReference type="EMBL" id="RDE05406.1"/>
    </source>
</evidence>
<dbReference type="PROSITE" id="PS00211">
    <property type="entry name" value="ABC_TRANSPORTER_1"/>
    <property type="match status" value="1"/>
</dbReference>
<organism evidence="7 8">
    <name type="scientific">Sphingomonas aracearum</name>
    <dbReference type="NCBI Taxonomy" id="2283317"/>
    <lineage>
        <taxon>Bacteria</taxon>
        <taxon>Pseudomonadati</taxon>
        <taxon>Pseudomonadota</taxon>
        <taxon>Alphaproteobacteria</taxon>
        <taxon>Sphingomonadales</taxon>
        <taxon>Sphingomonadaceae</taxon>
        <taxon>Sphingomonas</taxon>
    </lineage>
</organism>
<sequence>MSDASRSERGRRGSAASDAVTPILETRGLSRSFSQGGETIHVLRGVDLTVGAGEIVALLGPSGSGKSTLLQAVGLLEGGFAGSIRIAEEEAAKLNAHGRTVMRRDRLGFVYQFHHLLPDFSALENVALPQLIHGAERPDADARATALLSALGVGHRLSHRPSQLSGGEQQRVAVARALANRPALILADEPTGNLDEGTADVVLAEFLRLVREEGSAALIATHNERLAGRMDRVVRLHEGVLA</sequence>
<dbReference type="SMART" id="SM00382">
    <property type="entry name" value="AAA"/>
    <property type="match status" value="1"/>
</dbReference>
<dbReference type="InterPro" id="IPR003593">
    <property type="entry name" value="AAA+_ATPase"/>
</dbReference>
<dbReference type="InterPro" id="IPR015854">
    <property type="entry name" value="ABC_transpr_LolD-like"/>
</dbReference>
<dbReference type="GO" id="GO:0098796">
    <property type="term" value="C:membrane protein complex"/>
    <property type="evidence" value="ECO:0007669"/>
    <property type="project" value="UniProtKB-ARBA"/>
</dbReference>
<gene>
    <name evidence="7" type="ORF">DVW87_09120</name>
</gene>
<dbReference type="AlphaFoldDB" id="A0A369VSM7"/>
<proteinExistence type="inferred from homology"/>
<dbReference type="InterPro" id="IPR017871">
    <property type="entry name" value="ABC_transporter-like_CS"/>
</dbReference>
<dbReference type="PANTHER" id="PTHR24220:SF689">
    <property type="entry name" value="LIPOPROTEIN-RELEASING SYSTEM ATP-BINDING PROTEIN LOLD"/>
    <property type="match status" value="1"/>
</dbReference>
<dbReference type="InterPro" id="IPR027417">
    <property type="entry name" value="P-loop_NTPase"/>
</dbReference>
<dbReference type="SUPFAM" id="SSF52540">
    <property type="entry name" value="P-loop containing nucleoside triphosphate hydrolases"/>
    <property type="match status" value="1"/>
</dbReference>
<evidence type="ECO:0000256" key="4">
    <source>
        <dbReference type="ARBA" id="ARBA00022840"/>
    </source>
</evidence>
<keyword evidence="2" id="KW-0997">Cell inner membrane</keyword>
<dbReference type="GO" id="GO:0005524">
    <property type="term" value="F:ATP binding"/>
    <property type="evidence" value="ECO:0007669"/>
    <property type="project" value="UniProtKB-KW"/>
</dbReference>
<protein>
    <submittedName>
        <fullName evidence="7">ABC transporter ATP-binding protein</fullName>
    </submittedName>
</protein>
<evidence type="ECO:0000313" key="8">
    <source>
        <dbReference type="Proteomes" id="UP000253918"/>
    </source>
</evidence>
<feature type="domain" description="ABC transporter" evidence="6">
    <location>
        <begin position="24"/>
        <end position="242"/>
    </location>
</feature>
<comment type="caution">
    <text evidence="7">The sequence shown here is derived from an EMBL/GenBank/DDBJ whole genome shotgun (WGS) entry which is preliminary data.</text>
</comment>